<evidence type="ECO:0000313" key="2">
    <source>
        <dbReference type="EMBL" id="QJA88265.1"/>
    </source>
</evidence>
<gene>
    <name evidence="1" type="ORF">MM415A02284_0007</name>
    <name evidence="2" type="ORF">MM415B02792_0005</name>
</gene>
<name>A0A6M3JWB2_9ZZZZ</name>
<evidence type="ECO:0000313" key="1">
    <source>
        <dbReference type="EMBL" id="QJA73651.1"/>
    </source>
</evidence>
<reference evidence="1" key="1">
    <citation type="submission" date="2020-03" db="EMBL/GenBank/DDBJ databases">
        <title>The deep terrestrial virosphere.</title>
        <authorList>
            <person name="Holmfeldt K."/>
            <person name="Nilsson E."/>
            <person name="Simone D."/>
            <person name="Lopez-Fernandez M."/>
            <person name="Wu X."/>
            <person name="de Brujin I."/>
            <person name="Lundin D."/>
            <person name="Andersson A."/>
            <person name="Bertilsson S."/>
            <person name="Dopson M."/>
        </authorList>
    </citation>
    <scope>NUCLEOTIDE SEQUENCE</scope>
    <source>
        <strain evidence="1">MM415A02284</strain>
        <strain evidence="2">MM415B02792</strain>
    </source>
</reference>
<organism evidence="1">
    <name type="scientific">viral metagenome</name>
    <dbReference type="NCBI Taxonomy" id="1070528"/>
    <lineage>
        <taxon>unclassified sequences</taxon>
        <taxon>metagenomes</taxon>
        <taxon>organismal metagenomes</taxon>
    </lineage>
</organism>
<dbReference type="Gene3D" id="3.30.420.240">
    <property type="match status" value="1"/>
</dbReference>
<protein>
    <submittedName>
        <fullName evidence="1">Putative terminase</fullName>
    </submittedName>
</protein>
<proteinExistence type="predicted"/>
<dbReference type="EMBL" id="MT142042">
    <property type="protein sequence ID" value="QJA73651.1"/>
    <property type="molecule type" value="Genomic_DNA"/>
</dbReference>
<accession>A0A6M3JWB2</accession>
<dbReference type="AlphaFoldDB" id="A0A6M3JWB2"/>
<sequence>MGNDVAYGGNDKSVFIIRKGSKIVHIGEIDVRDTTYVSGKANSLALELGVQNIKVDVIGIGAGVHDQLNNMKAGRYEVTPINVAEKAFDSEKFLNRRAEYYDGLRQRFFDHDISIPADEELEEELATIKYRFNSRGQMRIEEKDEMKKRLGRSPDKADALMLAFATQKDTAWELPYQTEERIIPGSREDLSGFAMQRKERWPWDS</sequence>
<dbReference type="EMBL" id="MT142766">
    <property type="protein sequence ID" value="QJA88265.1"/>
    <property type="molecule type" value="Genomic_DNA"/>
</dbReference>